<feature type="chain" id="PRO_5011605070" description="DUF4374 domain-containing protein" evidence="1">
    <location>
        <begin position="30"/>
        <end position="420"/>
    </location>
</feature>
<evidence type="ECO:0008006" key="4">
    <source>
        <dbReference type="Google" id="ProtNLM"/>
    </source>
</evidence>
<reference evidence="3" key="1">
    <citation type="submission" date="2016-10" db="EMBL/GenBank/DDBJ databases">
        <authorList>
            <person name="Varghese N."/>
            <person name="Submissions S."/>
        </authorList>
    </citation>
    <scope>NUCLEOTIDE SEQUENCE [LARGE SCALE GENOMIC DNA]</scope>
    <source>
        <strain evidence="3">Jip14</strain>
    </source>
</reference>
<gene>
    <name evidence="2" type="ORF">SAMN05421740_10159</name>
</gene>
<evidence type="ECO:0000313" key="2">
    <source>
        <dbReference type="EMBL" id="SEK17994.1"/>
    </source>
</evidence>
<dbReference type="EMBL" id="FNZR01000001">
    <property type="protein sequence ID" value="SEK17994.1"/>
    <property type="molecule type" value="Genomic_DNA"/>
</dbReference>
<dbReference type="AlphaFoldDB" id="A0A1H7EWK1"/>
<protein>
    <recommendedName>
        <fullName evidence="4">DUF4374 domain-containing protein</fullName>
    </recommendedName>
</protein>
<dbReference type="Proteomes" id="UP000198916">
    <property type="component" value="Unassembled WGS sequence"/>
</dbReference>
<evidence type="ECO:0000313" key="3">
    <source>
        <dbReference type="Proteomes" id="UP000198916"/>
    </source>
</evidence>
<dbReference type="STRING" id="332977.SAMN05421740_10159"/>
<keyword evidence="3" id="KW-1185">Reference proteome</keyword>
<dbReference type="RefSeq" id="WP_218145310.1">
    <property type="nucleotide sequence ID" value="NZ_FNZR01000001.1"/>
</dbReference>
<keyword evidence="1" id="KW-0732">Signal</keyword>
<organism evidence="2 3">
    <name type="scientific">Parapedobacter koreensis</name>
    <dbReference type="NCBI Taxonomy" id="332977"/>
    <lineage>
        <taxon>Bacteria</taxon>
        <taxon>Pseudomonadati</taxon>
        <taxon>Bacteroidota</taxon>
        <taxon>Sphingobacteriia</taxon>
        <taxon>Sphingobacteriales</taxon>
        <taxon>Sphingobacteriaceae</taxon>
        <taxon>Parapedobacter</taxon>
    </lineage>
</organism>
<feature type="signal peptide" evidence="1">
    <location>
        <begin position="1"/>
        <end position="29"/>
    </location>
</feature>
<evidence type="ECO:0000256" key="1">
    <source>
        <dbReference type="SAM" id="SignalP"/>
    </source>
</evidence>
<name>A0A1H7EWK1_9SPHI</name>
<accession>A0A1H7EWK1</accession>
<proteinExistence type="predicted"/>
<sequence>MIPFNTTMQRFRKRTAMGMLAMTVMTIMACTVSCNKDDSGTPPPASEQYYTLAAWADEPQYLASAPSLTEGTLSFVGNGLEAEGSRYLWHKNYVYLMNLPQKRFIQYELGTDGSITEKAYILTDGVVPNYFQSLNVVDDNTLLVLGAVDGNRGTAGWARIKVPEFEVVDKGTLEVPFDEANPGVEFFVGRGYADNGHFILGGYFYDNASGAYASDGVKALVYDYPAMTNMRVIQTDVTSGGIGYDYLSSLDTDEAGNHYFVASAGKYWTGNGGNSGIVRIKKGETQFDPDYFFDVTSQVGRAACLMGINYVGDGIAFGTVQYEELMTHVRDRLQNVGQVVKLDLVNKIATVMNTPLSPVAMVRSPLVQDGKYYTALCIADGEAALYEFDPSGGADSFKKGLALDAGGWVQVQLIAPHPAN</sequence>